<feature type="compositionally biased region" description="Basic residues" evidence="1">
    <location>
        <begin position="179"/>
        <end position="191"/>
    </location>
</feature>
<keyword evidence="3" id="KW-1185">Reference proteome</keyword>
<feature type="compositionally biased region" description="Polar residues" evidence="1">
    <location>
        <begin position="524"/>
        <end position="542"/>
    </location>
</feature>
<feature type="compositionally biased region" description="Low complexity" evidence="1">
    <location>
        <begin position="442"/>
        <end position="471"/>
    </location>
</feature>
<evidence type="ECO:0000256" key="1">
    <source>
        <dbReference type="SAM" id="MobiDB-lite"/>
    </source>
</evidence>
<comment type="caution">
    <text evidence="2">The sequence shown here is derived from an EMBL/GenBank/DDBJ whole genome shotgun (WGS) entry which is preliminary data.</text>
</comment>
<evidence type="ECO:0000313" key="3">
    <source>
        <dbReference type="Proteomes" id="UP000708148"/>
    </source>
</evidence>
<reference evidence="2" key="1">
    <citation type="submission" date="2020-12" db="EMBL/GenBank/DDBJ databases">
        <authorList>
            <person name="Iha C."/>
        </authorList>
    </citation>
    <scope>NUCLEOTIDE SEQUENCE</scope>
</reference>
<accession>A0A8S1J7U9</accession>
<organism evidence="2 3">
    <name type="scientific">Ostreobium quekettii</name>
    <dbReference type="NCBI Taxonomy" id="121088"/>
    <lineage>
        <taxon>Eukaryota</taxon>
        <taxon>Viridiplantae</taxon>
        <taxon>Chlorophyta</taxon>
        <taxon>core chlorophytes</taxon>
        <taxon>Ulvophyceae</taxon>
        <taxon>TCBD clade</taxon>
        <taxon>Bryopsidales</taxon>
        <taxon>Ostreobineae</taxon>
        <taxon>Ostreobiaceae</taxon>
        <taxon>Ostreobium</taxon>
    </lineage>
</organism>
<dbReference type="AlphaFoldDB" id="A0A8S1J7U9"/>
<feature type="compositionally biased region" description="Polar residues" evidence="1">
    <location>
        <begin position="362"/>
        <end position="396"/>
    </location>
</feature>
<gene>
    <name evidence="2" type="ORF">OSTQU699_LOCUS4928</name>
</gene>
<feature type="region of interest" description="Disordered" evidence="1">
    <location>
        <begin position="179"/>
        <end position="274"/>
    </location>
</feature>
<feature type="compositionally biased region" description="Polar residues" evidence="1">
    <location>
        <begin position="203"/>
        <end position="212"/>
    </location>
</feature>
<name>A0A8S1J7U9_9CHLO</name>
<feature type="region of interest" description="Disordered" evidence="1">
    <location>
        <begin position="81"/>
        <end position="112"/>
    </location>
</feature>
<evidence type="ECO:0000313" key="2">
    <source>
        <dbReference type="EMBL" id="CAD7699569.1"/>
    </source>
</evidence>
<feature type="region of interest" description="Disordered" evidence="1">
    <location>
        <begin position="322"/>
        <end position="580"/>
    </location>
</feature>
<proteinExistence type="predicted"/>
<dbReference type="Proteomes" id="UP000708148">
    <property type="component" value="Unassembled WGS sequence"/>
</dbReference>
<dbReference type="EMBL" id="CAJHUC010001058">
    <property type="protein sequence ID" value="CAD7699569.1"/>
    <property type="molecule type" value="Genomic_DNA"/>
</dbReference>
<feature type="compositionally biased region" description="Polar residues" evidence="1">
    <location>
        <begin position="248"/>
        <end position="257"/>
    </location>
</feature>
<protein>
    <submittedName>
        <fullName evidence="2">Uncharacterized protein</fullName>
    </submittedName>
</protein>
<sequence>MVSALMAAPTKKTHRATASMGGLLDAEEPLLLMTDAEIEDDFNLLEESPDGGKTFYSGGRDATGERETVRWEGVGLIKTPRSRQRPALTRSNSMPSSAERAERATRAGAAPEVNKALRLRPAGRILRRQRSMPLCYRELRAMKVQNQSADVKRRYQRWRMARELELDQLRKQWIAYQRTARRGKSRARKSLCKAQPTKHQESPGCSAQQSTKLALRERQVQSPVDVMSVPGKRQRRLERPVTRELFASTPSPRTSLPDSGRSRHSIDSAAPLSPTPDYLLEEALAIASRFSDGDQAHELSSGCARPSPMERIAAAGQLLRRNGGKSALESTEKGRTTGIPGGTGKSSQLPGGPRSSPLKTPRGQTTPAGSQQISSKPPRNSGSATPRGSRITSSAKASLGGPVRCASKSRTAGAHSDGLKTAPVLGAAQRTTPKRRTMSAVGLPPSRGTSSGLGSSTPRSEPTSTPRGTPRSVRRPQQSSPPEGRLRKSPVGKTAPSPRPGLGPAVRVGAPRAQGPTPRRASTPRESGSNLPSKSGTRSSLGPPQRLSKSPVAKSGDRTAKGKAAGALSRVPSSARRLPQ</sequence>